<dbReference type="Pfam" id="PF13205">
    <property type="entry name" value="Big_5"/>
    <property type="match status" value="1"/>
</dbReference>
<dbReference type="InterPro" id="IPR013783">
    <property type="entry name" value="Ig-like_fold"/>
</dbReference>
<dbReference type="InterPro" id="IPR032812">
    <property type="entry name" value="SbsA_Ig"/>
</dbReference>
<feature type="domain" description="SbsA Ig-like" evidence="2">
    <location>
        <begin position="528"/>
        <end position="630"/>
    </location>
</feature>
<dbReference type="EMBL" id="CP002551">
    <property type="protein sequence ID" value="ADZ09835.1"/>
    <property type="molecule type" value="Genomic_DNA"/>
</dbReference>
<reference evidence="5" key="1">
    <citation type="submission" date="2011-02" db="EMBL/GenBank/DDBJ databases">
        <title>Complete sequence of Methanobacterium sp. AL-21.</title>
        <authorList>
            <consortium name="US DOE Joint Genome Institute"/>
            <person name="Lucas S."/>
            <person name="Copeland A."/>
            <person name="Lapidus A."/>
            <person name="Cheng J.-F."/>
            <person name="Goodwin L."/>
            <person name="Pitluck S."/>
            <person name="Chertkov O."/>
            <person name="Detter J.C."/>
            <person name="Han C."/>
            <person name="Tapia R."/>
            <person name="Land M."/>
            <person name="Hauser L."/>
            <person name="Kyrpides N."/>
            <person name="Ivanova N."/>
            <person name="Mikhailova N."/>
            <person name="Pagani I."/>
            <person name="Cadillo-Quiroz H."/>
            <person name="Imachi H."/>
            <person name="Zinder S."/>
            <person name="Liu W."/>
            <person name="Woyke T."/>
        </authorList>
    </citation>
    <scope>NUCLEOTIDE SEQUENCE [LARGE SCALE GENOMIC DNA]</scope>
    <source>
        <strain evidence="5">AL-21</strain>
    </source>
</reference>
<dbReference type="OrthoDB" id="70713at2157"/>
<dbReference type="eggNOG" id="arCOG02555">
    <property type="taxonomic scope" value="Archaea"/>
</dbReference>
<dbReference type="Pfam" id="PF13290">
    <property type="entry name" value="CHB_HEX_C_1"/>
    <property type="match status" value="1"/>
</dbReference>
<dbReference type="InterPro" id="IPR059177">
    <property type="entry name" value="GH29D-like_dom"/>
</dbReference>
<dbReference type="Gene3D" id="2.160.20.10">
    <property type="entry name" value="Single-stranded right-handed beta-helix, Pectin lyase-like"/>
    <property type="match status" value="1"/>
</dbReference>
<evidence type="ECO:0008006" key="6">
    <source>
        <dbReference type="Google" id="ProtNLM"/>
    </source>
</evidence>
<gene>
    <name evidence="4" type="ordered locus">Metbo_1608</name>
</gene>
<evidence type="ECO:0000313" key="4">
    <source>
        <dbReference type="EMBL" id="ADZ09835.1"/>
    </source>
</evidence>
<dbReference type="GeneID" id="10278065"/>
<accession>F0T984</accession>
<dbReference type="Proteomes" id="UP000007490">
    <property type="component" value="Chromosome"/>
</dbReference>
<evidence type="ECO:0000259" key="3">
    <source>
        <dbReference type="Pfam" id="PF13290"/>
    </source>
</evidence>
<sequence length="631" mass="68611" precursor="true">MGIDGVNTSLLGLICFGIFLMILSCAGTANAAETPTIYVNCHGNDSWNGLAASYNSTTHNGPKATLKNAVATVKNNGTIEVASGCYRENGIYINQDITIQGHTNTVVDGFNSDRIFTVDKGANLTLINMIMVNGKSINGGAIYNEGTLNVFNCSITNCKAVNGDGGAIYNLGYLNVSMSRLNNNQAANGGAIYCYFGYNSFVNYNQITNNQPLAGEIYCPFGVVDANFNWWGSNTDPSDLVNYGVNTTSWMVMLMKVDRTTIGEGCSLNVTVDMVHDNFNNYHDPLNGHLPDGMPVLFNSTLGIIQPSVNTKNGLCTTTLKSGAVSGTALITSFMDSQVLNTTIKINVTPKVQSQTPPNKSHFKGKIKTLTLQLSEAVQAGPNYGGISLKGPTGNVPITTNIFDNIVTVTGAFYLPDGNYKLYLPFNSLMDVSNNCMNQSFYSNFTVDNRVPKLTVTPVSGYYNGTKTVTIKMDEIGTIYYTLDNSTPTNLSKKYIGPFKLVKTTIIRYLGVDLAGNTSTGKATYTIDKNPPTIKYTSPKMMNTHVSTRSNLEIYFNEAIFRGINFNNIRVTNMGTGKPVPTYKTLNGNALILQNKKAGHTWYSIIIPRGSVKDKVGNQFKSNYILRFKTV</sequence>
<dbReference type="RefSeq" id="WP_013645186.1">
    <property type="nucleotide sequence ID" value="NC_015216.1"/>
</dbReference>
<dbReference type="Gene3D" id="2.60.40.10">
    <property type="entry name" value="Immunoglobulins"/>
    <property type="match status" value="1"/>
</dbReference>
<keyword evidence="1" id="KW-0732">Signal</keyword>
<dbReference type="InterPro" id="IPR012334">
    <property type="entry name" value="Pectin_lyas_fold"/>
</dbReference>
<evidence type="ECO:0000313" key="5">
    <source>
        <dbReference type="Proteomes" id="UP000007490"/>
    </source>
</evidence>
<dbReference type="KEGG" id="mel:Metbo_1608"/>
<organism evidence="4 5">
    <name type="scientific">Methanobacterium lacus (strain AL-21)</name>
    <dbReference type="NCBI Taxonomy" id="877455"/>
    <lineage>
        <taxon>Archaea</taxon>
        <taxon>Methanobacteriati</taxon>
        <taxon>Methanobacteriota</taxon>
        <taxon>Methanomada group</taxon>
        <taxon>Methanobacteria</taxon>
        <taxon>Methanobacteriales</taxon>
        <taxon>Methanobacteriaceae</taxon>
        <taxon>Methanobacterium</taxon>
    </lineage>
</organism>
<keyword evidence="5" id="KW-1185">Reference proteome</keyword>
<name>F0T984_METLA</name>
<reference evidence="4 5" key="2">
    <citation type="journal article" date="2014" name="Int. J. Syst. Evol. Microbiol.">
        <title>Methanobacterium paludis sp. nov. and a novel strain of Methanobacterium lacus isolated from northern peatlands.</title>
        <authorList>
            <person name="Cadillo-Quiroz H."/>
            <person name="Brauer S.L."/>
            <person name="Goodson N."/>
            <person name="Yavitt J.B."/>
            <person name="Zinder S.H."/>
        </authorList>
    </citation>
    <scope>NUCLEOTIDE SEQUENCE [LARGE SCALE GENOMIC DNA]</scope>
    <source>
        <strain evidence="4 5">AL-21</strain>
    </source>
</reference>
<dbReference type="AlphaFoldDB" id="F0T984"/>
<dbReference type="InterPro" id="IPR011050">
    <property type="entry name" value="Pectin_lyase_fold/virulence"/>
</dbReference>
<evidence type="ECO:0000259" key="2">
    <source>
        <dbReference type="Pfam" id="PF13205"/>
    </source>
</evidence>
<dbReference type="HOGENOM" id="CLU_013416_0_0_2"/>
<evidence type="ECO:0000256" key="1">
    <source>
        <dbReference type="ARBA" id="ARBA00022729"/>
    </source>
</evidence>
<protein>
    <recommendedName>
        <fullName evidence="6">SbsA Ig-like domain-containing protein</fullName>
    </recommendedName>
</protein>
<proteinExistence type="predicted"/>
<dbReference type="STRING" id="877455.Metbo_1608"/>
<feature type="domain" description="GH29D-like beta-sandwich" evidence="3">
    <location>
        <begin position="458"/>
        <end position="519"/>
    </location>
</feature>
<dbReference type="SUPFAM" id="SSF51126">
    <property type="entry name" value="Pectin lyase-like"/>
    <property type="match status" value="1"/>
</dbReference>